<protein>
    <recommendedName>
        <fullName evidence="7">Transcriptional regulator</fullName>
    </recommendedName>
</protein>
<dbReference type="GO" id="GO:0003677">
    <property type="term" value="F:DNA binding"/>
    <property type="evidence" value="ECO:0007669"/>
    <property type="project" value="UniProtKB-KW"/>
</dbReference>
<dbReference type="Gene3D" id="1.10.10.10">
    <property type="entry name" value="Winged helix-like DNA-binding domain superfamily/Winged helix DNA-binding domain"/>
    <property type="match status" value="1"/>
</dbReference>
<keyword evidence="6" id="KW-1185">Reference proteome</keyword>
<keyword evidence="3" id="KW-0238">DNA-binding</keyword>
<dbReference type="AlphaFoldDB" id="A0A829Y8S3"/>
<evidence type="ECO:0000256" key="2">
    <source>
        <dbReference type="ARBA" id="ARBA00023015"/>
    </source>
</evidence>
<dbReference type="InterPro" id="IPR036390">
    <property type="entry name" value="WH_DNA-bd_sf"/>
</dbReference>
<comment type="caution">
    <text evidence="5">The sequence shown here is derived from an EMBL/GenBank/DDBJ whole genome shotgun (WGS) entry which is preliminary data.</text>
</comment>
<sequence length="128" mass="14406">MPSQKLSKLELTIMEALWTQGASSIREIHDAFPKRGRPAYTTVQTMVYRLEAKEMVRRAKKISNAHIFEATITREAAERRLIDDLLGLFGGRAQPVMAHLIETGKLTMGDIKEAEKILRGLGKKDENA</sequence>
<dbReference type="InterPro" id="IPR036388">
    <property type="entry name" value="WH-like_DNA-bd_sf"/>
</dbReference>
<keyword evidence="2" id="KW-0805">Transcription regulation</keyword>
<evidence type="ECO:0000256" key="1">
    <source>
        <dbReference type="ARBA" id="ARBA00011046"/>
    </source>
</evidence>
<dbReference type="RefSeq" id="WP_129647512.1">
    <property type="nucleotide sequence ID" value="NZ_BLJN01000001.1"/>
</dbReference>
<dbReference type="SUPFAM" id="SSF46785">
    <property type="entry name" value="Winged helix' DNA-binding domain"/>
    <property type="match status" value="1"/>
</dbReference>
<organism evidence="5 6">
    <name type="scientific">Steroidobacter agaridevorans</name>
    <dbReference type="NCBI Taxonomy" id="2695856"/>
    <lineage>
        <taxon>Bacteria</taxon>
        <taxon>Pseudomonadati</taxon>
        <taxon>Pseudomonadota</taxon>
        <taxon>Gammaproteobacteria</taxon>
        <taxon>Steroidobacterales</taxon>
        <taxon>Steroidobacteraceae</taxon>
        <taxon>Steroidobacter</taxon>
    </lineage>
</organism>
<evidence type="ECO:0000256" key="4">
    <source>
        <dbReference type="ARBA" id="ARBA00023163"/>
    </source>
</evidence>
<evidence type="ECO:0000256" key="3">
    <source>
        <dbReference type="ARBA" id="ARBA00023125"/>
    </source>
</evidence>
<dbReference type="EMBL" id="BLJN01000001">
    <property type="protein sequence ID" value="GFE79423.1"/>
    <property type="molecule type" value="Genomic_DNA"/>
</dbReference>
<accession>A0A829Y8S3</accession>
<keyword evidence="4" id="KW-0804">Transcription</keyword>
<evidence type="ECO:0000313" key="5">
    <source>
        <dbReference type="EMBL" id="GFE79423.1"/>
    </source>
</evidence>
<evidence type="ECO:0008006" key="7">
    <source>
        <dbReference type="Google" id="ProtNLM"/>
    </source>
</evidence>
<proteinExistence type="inferred from homology"/>
<evidence type="ECO:0000313" key="6">
    <source>
        <dbReference type="Proteomes" id="UP000445000"/>
    </source>
</evidence>
<dbReference type="Proteomes" id="UP000445000">
    <property type="component" value="Unassembled WGS sequence"/>
</dbReference>
<name>A0A829Y8S3_9GAMM</name>
<dbReference type="Pfam" id="PF03965">
    <property type="entry name" value="Penicillinase_R"/>
    <property type="match status" value="1"/>
</dbReference>
<dbReference type="GO" id="GO:0045892">
    <property type="term" value="P:negative regulation of DNA-templated transcription"/>
    <property type="evidence" value="ECO:0007669"/>
    <property type="project" value="InterPro"/>
</dbReference>
<comment type="similarity">
    <text evidence="1">Belongs to the BlaI transcriptional regulatory family.</text>
</comment>
<reference evidence="6" key="1">
    <citation type="submission" date="2020-01" db="EMBL/GenBank/DDBJ databases">
        <title>'Steroidobacter agaridevorans' sp. nov., agar-degrading bacteria isolated from rhizosphere soils.</title>
        <authorList>
            <person name="Ikenaga M."/>
            <person name="Kataoka M."/>
            <person name="Murouchi A."/>
            <person name="Katsuragi S."/>
            <person name="Sakai M."/>
        </authorList>
    </citation>
    <scope>NUCLEOTIDE SEQUENCE [LARGE SCALE GENOMIC DNA]</scope>
    <source>
        <strain evidence="6">YU21-B</strain>
    </source>
</reference>
<dbReference type="PIRSF" id="PIRSF019455">
    <property type="entry name" value="CopR_AtkY"/>
    <property type="match status" value="1"/>
</dbReference>
<dbReference type="InterPro" id="IPR005650">
    <property type="entry name" value="BlaI_family"/>
</dbReference>
<gene>
    <name evidence="5" type="ORF">GCM10011487_14230</name>
</gene>